<proteinExistence type="predicted"/>
<feature type="transmembrane region" description="Helical" evidence="7">
    <location>
        <begin position="71"/>
        <end position="94"/>
    </location>
</feature>
<dbReference type="InterPro" id="IPR020846">
    <property type="entry name" value="MFS_dom"/>
</dbReference>
<comment type="subcellular location">
    <subcellularLocation>
        <location evidence="1">Cell membrane</location>
        <topology evidence="1">Multi-pass membrane protein</topology>
    </subcellularLocation>
</comment>
<evidence type="ECO:0000256" key="7">
    <source>
        <dbReference type="SAM" id="Phobius"/>
    </source>
</evidence>
<dbReference type="EMBL" id="CP011114">
    <property type="protein sequence ID" value="AKG34967.1"/>
    <property type="molecule type" value="Genomic_DNA"/>
</dbReference>
<evidence type="ECO:0000259" key="8">
    <source>
        <dbReference type="PROSITE" id="PS50850"/>
    </source>
</evidence>
<keyword evidence="2" id="KW-0813">Transport</keyword>
<dbReference type="OrthoDB" id="212436at2"/>
<dbReference type="GO" id="GO:0022857">
    <property type="term" value="F:transmembrane transporter activity"/>
    <property type="evidence" value="ECO:0007669"/>
    <property type="project" value="InterPro"/>
</dbReference>
<dbReference type="PATRIC" id="fig|1333534.5.peg.2353"/>
<evidence type="ECO:0000313" key="10">
    <source>
        <dbReference type="Proteomes" id="UP000034189"/>
    </source>
</evidence>
<dbReference type="InterPro" id="IPR001958">
    <property type="entry name" value="Tet-R_TetA/multi-R_MdtG-like"/>
</dbReference>
<dbReference type="PANTHER" id="PTHR43124">
    <property type="entry name" value="PURINE EFFLUX PUMP PBUE"/>
    <property type="match status" value="1"/>
</dbReference>
<dbReference type="InterPro" id="IPR050189">
    <property type="entry name" value="MFS_Efflux_Transporters"/>
</dbReference>
<feature type="transmembrane region" description="Helical" evidence="7">
    <location>
        <begin position="271"/>
        <end position="294"/>
    </location>
</feature>
<dbReference type="InterPro" id="IPR036259">
    <property type="entry name" value="MFS_trans_sf"/>
</dbReference>
<dbReference type="HOGENOM" id="CLU_001265_61_5_9"/>
<feature type="domain" description="Major facilitator superfamily (MFS) profile" evidence="8">
    <location>
        <begin position="5"/>
        <end position="380"/>
    </location>
</feature>
<dbReference type="RefSeq" id="WP_046723258.1">
    <property type="nucleotide sequence ID" value="NZ_ASQQ01000618.1"/>
</dbReference>
<evidence type="ECO:0000256" key="4">
    <source>
        <dbReference type="ARBA" id="ARBA00022692"/>
    </source>
</evidence>
<gene>
    <name evidence="9" type="ORF">VK70_10650</name>
</gene>
<dbReference type="PROSITE" id="PS50850">
    <property type="entry name" value="MFS"/>
    <property type="match status" value="1"/>
</dbReference>
<feature type="transmembrane region" description="Helical" evidence="7">
    <location>
        <begin position="133"/>
        <end position="152"/>
    </location>
</feature>
<protein>
    <submittedName>
        <fullName evidence="9">MFS transporter</fullName>
    </submittedName>
</protein>
<sequence length="399" mass="42502">MQKSSLALFFLVMFAIGTDTFLISPLLPILRHEFHVSTASSGWMVSAYALGYALFALVAGPVSDRLNRKHVMVFGMAAFSISTGLCAAATGFWSMVLFRFLAGVSAAVISPQIWASIPILLSKDKILQGMGIATAGLSIAQMVGLPLGSFFAARNWSLPFIILGLFSLLLTLLLLFLLPSLPPRSPSGNRLSLLKPYFGLLSSRIAVTAFAAYFIFQIGNFAAFSFLGSWLSGAFGMNVAQIGQVMLYLGVGNLLGSLFGSRLSTRFGRTATLLLGIAVNSVMYPVLSLTHNLAGIKAELLVIFGITGILFPIMISILQSLTDTARGTVSALTNALMYLGTTIGAAAAGGIYQTSGVFIGVTLLTSLCFIISIFLFRKNDAYGSVDRSNFSTSTIENKQ</sequence>
<name>A0A0F7F954_PAEDU</name>
<reference evidence="9 10" key="1">
    <citation type="submission" date="2015-03" db="EMBL/GenBank/DDBJ databases">
        <authorList>
            <person name="Abdul Halim M."/>
        </authorList>
    </citation>
    <scope>NUCLEOTIDE SEQUENCE [LARGE SCALE GENOMIC DNA]</scope>
    <source>
        <strain evidence="9 10">ATCC 35681</strain>
    </source>
</reference>
<keyword evidence="6 7" id="KW-0472">Membrane</keyword>
<feature type="transmembrane region" description="Helical" evidence="7">
    <location>
        <begin position="7"/>
        <end position="30"/>
    </location>
</feature>
<dbReference type="Pfam" id="PF07690">
    <property type="entry name" value="MFS_1"/>
    <property type="match status" value="1"/>
</dbReference>
<evidence type="ECO:0000256" key="6">
    <source>
        <dbReference type="ARBA" id="ARBA00023136"/>
    </source>
</evidence>
<keyword evidence="5 7" id="KW-1133">Transmembrane helix</keyword>
<evidence type="ECO:0000256" key="1">
    <source>
        <dbReference type="ARBA" id="ARBA00004651"/>
    </source>
</evidence>
<dbReference type="Proteomes" id="UP000034189">
    <property type="component" value="Chromosome"/>
</dbReference>
<organism evidence="9 10">
    <name type="scientific">Paenibacillus durus ATCC 35681</name>
    <dbReference type="NCBI Taxonomy" id="1333534"/>
    <lineage>
        <taxon>Bacteria</taxon>
        <taxon>Bacillati</taxon>
        <taxon>Bacillota</taxon>
        <taxon>Bacilli</taxon>
        <taxon>Bacillales</taxon>
        <taxon>Paenibacillaceae</taxon>
        <taxon>Paenibacillus</taxon>
    </lineage>
</organism>
<dbReference type="AlphaFoldDB" id="A0A0F7F954"/>
<keyword evidence="3" id="KW-1003">Cell membrane</keyword>
<feature type="transmembrane region" description="Helical" evidence="7">
    <location>
        <begin position="198"/>
        <end position="219"/>
    </location>
</feature>
<evidence type="ECO:0000256" key="2">
    <source>
        <dbReference type="ARBA" id="ARBA00022448"/>
    </source>
</evidence>
<feature type="transmembrane region" description="Helical" evidence="7">
    <location>
        <begin position="239"/>
        <end position="259"/>
    </location>
</feature>
<dbReference type="CDD" id="cd17324">
    <property type="entry name" value="MFS_NepI_like"/>
    <property type="match status" value="1"/>
</dbReference>
<feature type="transmembrane region" description="Helical" evidence="7">
    <location>
        <begin position="158"/>
        <end position="178"/>
    </location>
</feature>
<dbReference type="InterPro" id="IPR011701">
    <property type="entry name" value="MFS"/>
</dbReference>
<evidence type="ECO:0000313" key="9">
    <source>
        <dbReference type="EMBL" id="AKG34967.1"/>
    </source>
</evidence>
<feature type="transmembrane region" description="Helical" evidence="7">
    <location>
        <begin position="357"/>
        <end position="376"/>
    </location>
</feature>
<dbReference type="Gene3D" id="1.20.1250.20">
    <property type="entry name" value="MFS general substrate transporter like domains"/>
    <property type="match status" value="1"/>
</dbReference>
<keyword evidence="4 7" id="KW-0812">Transmembrane</keyword>
<dbReference type="PRINTS" id="PR01035">
    <property type="entry name" value="TCRTETA"/>
</dbReference>
<dbReference type="GO" id="GO:0005886">
    <property type="term" value="C:plasma membrane"/>
    <property type="evidence" value="ECO:0007669"/>
    <property type="project" value="UniProtKB-SubCell"/>
</dbReference>
<feature type="transmembrane region" description="Helical" evidence="7">
    <location>
        <begin position="42"/>
        <end position="59"/>
    </location>
</feature>
<dbReference type="SUPFAM" id="SSF103473">
    <property type="entry name" value="MFS general substrate transporter"/>
    <property type="match status" value="1"/>
</dbReference>
<feature type="transmembrane region" description="Helical" evidence="7">
    <location>
        <begin position="300"/>
        <end position="319"/>
    </location>
</feature>
<dbReference type="PANTHER" id="PTHR43124:SF3">
    <property type="entry name" value="CHLORAMPHENICOL EFFLUX PUMP RV0191"/>
    <property type="match status" value="1"/>
</dbReference>
<feature type="transmembrane region" description="Helical" evidence="7">
    <location>
        <begin position="331"/>
        <end position="351"/>
    </location>
</feature>
<feature type="transmembrane region" description="Helical" evidence="7">
    <location>
        <begin position="100"/>
        <end position="121"/>
    </location>
</feature>
<accession>A0A0F7F954</accession>
<reference evidence="9 10" key="2">
    <citation type="journal article" date="2016" name="Genome Announc.">
        <title>Genome Sequence of a Gram-Positive Diazotroph, Paenibacillus durus Type Strain ATCC 35681.</title>
        <authorList>
            <person name="Halim M.A."/>
            <person name="Rahman A.Y."/>
            <person name="Sim K.S."/>
            <person name="Yam H.C."/>
            <person name="Rahim A.A."/>
            <person name="Ghazali A.H."/>
            <person name="Najimudin N."/>
        </authorList>
    </citation>
    <scope>NUCLEOTIDE SEQUENCE [LARGE SCALE GENOMIC DNA]</scope>
    <source>
        <strain evidence="9 10">ATCC 35681</strain>
    </source>
</reference>
<evidence type="ECO:0000256" key="3">
    <source>
        <dbReference type="ARBA" id="ARBA00022475"/>
    </source>
</evidence>
<evidence type="ECO:0000256" key="5">
    <source>
        <dbReference type="ARBA" id="ARBA00022989"/>
    </source>
</evidence>